<evidence type="ECO:0000256" key="1">
    <source>
        <dbReference type="ARBA" id="ARBA00001922"/>
    </source>
</evidence>
<feature type="domain" description="B12-binding" evidence="6">
    <location>
        <begin position="13"/>
        <end position="139"/>
    </location>
</feature>
<dbReference type="RefSeq" id="WP_340366939.1">
    <property type="nucleotide sequence ID" value="NZ_JBBKZV010000027.1"/>
</dbReference>
<evidence type="ECO:0000259" key="6">
    <source>
        <dbReference type="PROSITE" id="PS51332"/>
    </source>
</evidence>
<dbReference type="Proteomes" id="UP001363010">
    <property type="component" value="Unassembled WGS sequence"/>
</dbReference>
<keyword evidence="8" id="KW-1185">Reference proteome</keyword>
<proteinExistence type="predicted"/>
<sequence>MTTQLQPSPALAGKRILIGKPGLDGHDIGAKIVALTLRNAGAEVIYTGLRRSPQQIAQVAIDEGVDAVGLSILSGSHKELVEDVMTQLRELGAGDVKVFVGGTIPAEDQPHLKQLGAAAIFTADMPLDDVVRILAESLA</sequence>
<dbReference type="InterPro" id="IPR006159">
    <property type="entry name" value="Acid_CoA_mut_C"/>
</dbReference>
<dbReference type="InterPro" id="IPR006158">
    <property type="entry name" value="Cobalamin-bd"/>
</dbReference>
<name>A0ABU8W9D5_9BURK</name>
<comment type="caution">
    <text evidence="7">The sequence shown here is derived from an EMBL/GenBank/DDBJ whole genome shotgun (WGS) entry which is preliminary data.</text>
</comment>
<protein>
    <submittedName>
        <fullName evidence="7">Cobalamin B12-binding domain-containing protein</fullName>
    </submittedName>
</protein>
<dbReference type="NCBIfam" id="TIGR00640">
    <property type="entry name" value="acid_CoA_mut_C"/>
    <property type="match status" value="1"/>
</dbReference>
<dbReference type="Pfam" id="PF02310">
    <property type="entry name" value="B12-binding"/>
    <property type="match status" value="1"/>
</dbReference>
<dbReference type="EMBL" id="JBBKZV010000027">
    <property type="protein sequence ID" value="MEJ8825906.1"/>
    <property type="molecule type" value="Genomic_DNA"/>
</dbReference>
<keyword evidence="2" id="KW-0846">Cobalamin</keyword>
<reference evidence="7 8" key="1">
    <citation type="submission" date="2024-03" db="EMBL/GenBank/DDBJ databases">
        <title>Novel species of the genus Variovorax.</title>
        <authorList>
            <person name="Liu Q."/>
            <person name="Xin Y.-H."/>
        </authorList>
    </citation>
    <scope>NUCLEOTIDE SEQUENCE [LARGE SCALE GENOMIC DNA]</scope>
    <source>
        <strain evidence="7 8">KACC 18501</strain>
    </source>
</reference>
<dbReference type="PANTHER" id="PTHR48101">
    <property type="entry name" value="METHYLMALONYL-COA MUTASE, MITOCHONDRIAL-RELATED"/>
    <property type="match status" value="1"/>
</dbReference>
<evidence type="ECO:0000256" key="5">
    <source>
        <dbReference type="ARBA" id="ARBA00023285"/>
    </source>
</evidence>
<evidence type="ECO:0000256" key="2">
    <source>
        <dbReference type="ARBA" id="ARBA00022628"/>
    </source>
</evidence>
<dbReference type="CDD" id="cd02071">
    <property type="entry name" value="MM_CoA_mut_B12_BD"/>
    <property type="match status" value="1"/>
</dbReference>
<gene>
    <name evidence="7" type="ORF">WKW80_28390</name>
</gene>
<evidence type="ECO:0000256" key="3">
    <source>
        <dbReference type="ARBA" id="ARBA00022723"/>
    </source>
</evidence>
<keyword evidence="4" id="KW-0413">Isomerase</keyword>
<dbReference type="InterPro" id="IPR036724">
    <property type="entry name" value="Cobalamin-bd_sf"/>
</dbReference>
<evidence type="ECO:0000313" key="7">
    <source>
        <dbReference type="EMBL" id="MEJ8825906.1"/>
    </source>
</evidence>
<dbReference type="Gene3D" id="3.40.50.280">
    <property type="entry name" value="Cobalamin-binding domain"/>
    <property type="match status" value="1"/>
</dbReference>
<evidence type="ECO:0000313" key="8">
    <source>
        <dbReference type="Proteomes" id="UP001363010"/>
    </source>
</evidence>
<dbReference type="SUPFAM" id="SSF52242">
    <property type="entry name" value="Cobalamin (vitamin B12)-binding domain"/>
    <property type="match status" value="1"/>
</dbReference>
<dbReference type="PROSITE" id="PS51332">
    <property type="entry name" value="B12_BINDING"/>
    <property type="match status" value="1"/>
</dbReference>
<keyword evidence="3" id="KW-0479">Metal-binding</keyword>
<organism evidence="7 8">
    <name type="scientific">Variovorax humicola</name>
    <dbReference type="NCBI Taxonomy" id="1769758"/>
    <lineage>
        <taxon>Bacteria</taxon>
        <taxon>Pseudomonadati</taxon>
        <taxon>Pseudomonadota</taxon>
        <taxon>Betaproteobacteria</taxon>
        <taxon>Burkholderiales</taxon>
        <taxon>Comamonadaceae</taxon>
        <taxon>Variovorax</taxon>
    </lineage>
</organism>
<comment type="cofactor">
    <cofactor evidence="1">
        <name>adenosylcob(III)alamin</name>
        <dbReference type="ChEBI" id="CHEBI:18408"/>
    </cofactor>
</comment>
<accession>A0ABU8W9D5</accession>
<evidence type="ECO:0000256" key="4">
    <source>
        <dbReference type="ARBA" id="ARBA00023235"/>
    </source>
</evidence>
<dbReference type="PANTHER" id="PTHR48101:SF3">
    <property type="entry name" value="COENZYME B12-DEPENDENT MUTASE"/>
    <property type="match status" value="1"/>
</dbReference>
<keyword evidence="5" id="KW-0170">Cobalt</keyword>